<dbReference type="Proteomes" id="UP000218775">
    <property type="component" value="Unassembled WGS sequence"/>
</dbReference>
<dbReference type="AlphaFoldDB" id="A0A2A4X475"/>
<gene>
    <name evidence="1" type="ORF">COB21_03120</name>
</gene>
<dbReference type="EMBL" id="NVUK01000017">
    <property type="protein sequence ID" value="PCI77370.1"/>
    <property type="molecule type" value="Genomic_DNA"/>
</dbReference>
<protein>
    <recommendedName>
        <fullName evidence="3">DUF1186 domain-containing protein</fullName>
    </recommendedName>
</protein>
<sequence length="298" mass="33703">MDTSDTPIVNTLDMEILLHRDCHFSSLFDEMITYYKKESVGTMPDFDVEEIEKLFTLEQKLGKDLSSIYLNEASYEIIRSCKDMYARLRDIYDSPSPDPQKVLISDLILSEEEYPEKTIAAILLEKELMLPLLFPLLSSSHFYSPLYPGYGRVPALAATILGKIQDSSAIPHLFNAMVEDNFFTDDAIILALVSFGDQTLDFLLPKLKGKPFSNDNERAAIVLSSFPETDAIGKICLQLLEKTETLSRPMFSSYLIFSCGALKGKAYQDRFKALSHKPGLSLELKQDIKIIVKNFQKP</sequence>
<accession>A0A2A4X475</accession>
<organism evidence="1 2">
    <name type="scientific">Aerophobetes bacterium</name>
    <dbReference type="NCBI Taxonomy" id="2030807"/>
    <lineage>
        <taxon>Bacteria</taxon>
        <taxon>Candidatus Aerophobota</taxon>
    </lineage>
</organism>
<proteinExistence type="predicted"/>
<evidence type="ECO:0000313" key="2">
    <source>
        <dbReference type="Proteomes" id="UP000218775"/>
    </source>
</evidence>
<evidence type="ECO:0000313" key="1">
    <source>
        <dbReference type="EMBL" id="PCI77370.1"/>
    </source>
</evidence>
<dbReference type="Gene3D" id="1.25.10.10">
    <property type="entry name" value="Leucine-rich Repeat Variant"/>
    <property type="match status" value="1"/>
</dbReference>
<evidence type="ECO:0008006" key="3">
    <source>
        <dbReference type="Google" id="ProtNLM"/>
    </source>
</evidence>
<comment type="caution">
    <text evidence="1">The sequence shown here is derived from an EMBL/GenBank/DDBJ whole genome shotgun (WGS) entry which is preliminary data.</text>
</comment>
<reference evidence="2" key="1">
    <citation type="submission" date="2017-08" db="EMBL/GenBank/DDBJ databases">
        <title>A dynamic microbial community with high functional redundancy inhabits the cold, oxic subseafloor aquifer.</title>
        <authorList>
            <person name="Tully B.J."/>
            <person name="Wheat C.G."/>
            <person name="Glazer B.T."/>
            <person name="Huber J.A."/>
        </authorList>
    </citation>
    <scope>NUCLEOTIDE SEQUENCE [LARGE SCALE GENOMIC DNA]</scope>
</reference>
<name>A0A2A4X475_UNCAE</name>
<dbReference type="InterPro" id="IPR011989">
    <property type="entry name" value="ARM-like"/>
</dbReference>